<evidence type="ECO:0000313" key="2">
    <source>
        <dbReference type="EMBL" id="CAJ1921078.1"/>
    </source>
</evidence>
<dbReference type="Proteomes" id="UP001189624">
    <property type="component" value="Chromosome 1"/>
</dbReference>
<feature type="coiled-coil region" evidence="1">
    <location>
        <begin position="81"/>
        <end position="115"/>
    </location>
</feature>
<organism evidence="2 3">
    <name type="scientific">Sphenostylis stenocarpa</name>
    <dbReference type="NCBI Taxonomy" id="92480"/>
    <lineage>
        <taxon>Eukaryota</taxon>
        <taxon>Viridiplantae</taxon>
        <taxon>Streptophyta</taxon>
        <taxon>Embryophyta</taxon>
        <taxon>Tracheophyta</taxon>
        <taxon>Spermatophyta</taxon>
        <taxon>Magnoliopsida</taxon>
        <taxon>eudicotyledons</taxon>
        <taxon>Gunneridae</taxon>
        <taxon>Pentapetalae</taxon>
        <taxon>rosids</taxon>
        <taxon>fabids</taxon>
        <taxon>Fabales</taxon>
        <taxon>Fabaceae</taxon>
        <taxon>Papilionoideae</taxon>
        <taxon>50 kb inversion clade</taxon>
        <taxon>NPAAA clade</taxon>
        <taxon>indigoferoid/millettioid clade</taxon>
        <taxon>Phaseoleae</taxon>
        <taxon>Sphenostylis</taxon>
    </lineage>
</organism>
<keyword evidence="3" id="KW-1185">Reference proteome</keyword>
<evidence type="ECO:0000313" key="3">
    <source>
        <dbReference type="Proteomes" id="UP001189624"/>
    </source>
</evidence>
<dbReference type="AlphaFoldDB" id="A0AA86RZ31"/>
<accession>A0AA86RZ31</accession>
<name>A0AA86RZ31_9FABA</name>
<keyword evidence="1" id="KW-0175">Coiled coil</keyword>
<proteinExistence type="predicted"/>
<dbReference type="Gramene" id="rna-AYBTSS11_LOCUS3776">
    <property type="protein sequence ID" value="CAJ1921078.1"/>
    <property type="gene ID" value="gene-AYBTSS11_LOCUS3776"/>
</dbReference>
<sequence length="154" mass="17769">MAINEMKTSKFGSHNCEQFVLESAVFGVGIRGTERSRNKWSGRIRSLELIRGIQTPTHKVNVLALRVEKKAQVAIFAINEKEKAFQKASRYQEELKALNKSYIETEKKLKKVKDDLNTEKVTYDAFKKNHQAKVEYLVDKISKLTTENSTLQEY</sequence>
<reference evidence="2" key="1">
    <citation type="submission" date="2023-10" db="EMBL/GenBank/DDBJ databases">
        <authorList>
            <person name="Domelevo Entfellner J.-B."/>
        </authorList>
    </citation>
    <scope>NUCLEOTIDE SEQUENCE</scope>
</reference>
<dbReference type="EMBL" id="OY731398">
    <property type="protein sequence ID" value="CAJ1921078.1"/>
    <property type="molecule type" value="Genomic_DNA"/>
</dbReference>
<evidence type="ECO:0000256" key="1">
    <source>
        <dbReference type="SAM" id="Coils"/>
    </source>
</evidence>
<protein>
    <submittedName>
        <fullName evidence="2">Uncharacterized protein</fullName>
    </submittedName>
</protein>
<gene>
    <name evidence="2" type="ORF">AYBTSS11_LOCUS3776</name>
</gene>